<evidence type="ECO:0000313" key="4">
    <source>
        <dbReference type="Proteomes" id="UP000010420"/>
    </source>
</evidence>
<proteinExistence type="predicted"/>
<evidence type="ECO:0000313" key="3">
    <source>
        <dbReference type="EMBL" id="EKY22370.1"/>
    </source>
</evidence>
<reference evidence="3 4" key="1">
    <citation type="submission" date="2012-05" db="EMBL/GenBank/DDBJ databases">
        <authorList>
            <person name="Weinstock G."/>
            <person name="Sodergren E."/>
            <person name="Lobos E.A."/>
            <person name="Fulton L."/>
            <person name="Fulton R."/>
            <person name="Courtney L."/>
            <person name="Fronick C."/>
            <person name="O'Laughlin M."/>
            <person name="Godfrey J."/>
            <person name="Wilson R.M."/>
            <person name="Miner T."/>
            <person name="Farmer C."/>
            <person name="Delehaunty K."/>
            <person name="Cordes M."/>
            <person name="Minx P."/>
            <person name="Tomlinson C."/>
            <person name="Chen J."/>
            <person name="Wollam A."/>
            <person name="Pepin K.H."/>
            <person name="Bhonagiri V."/>
            <person name="Zhang X."/>
            <person name="Suruliraj S."/>
            <person name="Warren W."/>
            <person name="Mitreva M."/>
            <person name="Mardis E.R."/>
            <person name="Wilson R.K."/>
        </authorList>
    </citation>
    <scope>NUCLEOTIDE SEQUENCE [LARGE SCALE GENOMIC DNA]</scope>
    <source>
        <strain evidence="3 4">DSM 1785</strain>
    </source>
</reference>
<dbReference type="Pfam" id="PF19754">
    <property type="entry name" value="DUF6241"/>
    <property type="match status" value="1"/>
</dbReference>
<dbReference type="EMBL" id="AMEZ01000129">
    <property type="protein sequence ID" value="EKY22370.1"/>
    <property type="molecule type" value="Genomic_DNA"/>
</dbReference>
<keyword evidence="2" id="KW-0812">Transmembrane</keyword>
<keyword evidence="4" id="KW-1185">Reference proteome</keyword>
<organism evidence="3 4">
    <name type="scientific">Clostridium celatum DSM 1785</name>
    <dbReference type="NCBI Taxonomy" id="545697"/>
    <lineage>
        <taxon>Bacteria</taxon>
        <taxon>Bacillati</taxon>
        <taxon>Bacillota</taxon>
        <taxon>Clostridia</taxon>
        <taxon>Eubacteriales</taxon>
        <taxon>Clostridiaceae</taxon>
        <taxon>Clostridium</taxon>
    </lineage>
</organism>
<dbReference type="HOGENOM" id="CLU_1238429_0_0_9"/>
<name>L1Q3V8_9CLOT</name>
<evidence type="ECO:0000256" key="2">
    <source>
        <dbReference type="SAM" id="Phobius"/>
    </source>
</evidence>
<dbReference type="Proteomes" id="UP000010420">
    <property type="component" value="Unassembled WGS sequence"/>
</dbReference>
<dbReference type="RefSeq" id="WP_005216012.1">
    <property type="nucleotide sequence ID" value="NZ_KB291713.1"/>
</dbReference>
<gene>
    <name evidence="3" type="ORF">HMPREF0216_03258</name>
</gene>
<dbReference type="AlphaFoldDB" id="L1Q3V8"/>
<keyword evidence="2" id="KW-1133">Transmembrane helix</keyword>
<comment type="caution">
    <text evidence="3">The sequence shown here is derived from an EMBL/GenBank/DDBJ whole genome shotgun (WGS) entry which is preliminary data.</text>
</comment>
<dbReference type="InterPro" id="IPR046208">
    <property type="entry name" value="DUF6241"/>
</dbReference>
<dbReference type="PATRIC" id="fig|545697.3.peg.3185"/>
<dbReference type="STRING" id="545697.HMPREF0216_03258"/>
<keyword evidence="2" id="KW-0472">Membrane</keyword>
<dbReference type="eggNOG" id="ENOG5032TY8">
    <property type="taxonomic scope" value="Bacteria"/>
</dbReference>
<dbReference type="OrthoDB" id="1932566at2"/>
<sequence>MGEKKEKIHQKTDSTTKKDNKNVDELRCNESYKKEEMNLYESDDYEENLEGTERNVKKKRIVVSIIVTLLIGLATVLWFKGYDIVNYAFTVAAEIAEEDNNEKKDTNIDTNEDIKESNIVLSEEELLNIYDRVHQLANTIIIPEDGLIWGEEEITKKAIEEVLVKLKGNDDELYSELSKWLELDLDNAVDVHNYVWSKLGGSEGRASAINEEAITKVIKVLSD</sequence>
<feature type="region of interest" description="Disordered" evidence="1">
    <location>
        <begin position="1"/>
        <end position="23"/>
    </location>
</feature>
<accession>L1Q3V8</accession>
<feature type="transmembrane region" description="Helical" evidence="2">
    <location>
        <begin position="61"/>
        <end position="79"/>
    </location>
</feature>
<protein>
    <submittedName>
        <fullName evidence="3">Uncharacterized protein</fullName>
    </submittedName>
</protein>
<evidence type="ECO:0000256" key="1">
    <source>
        <dbReference type="SAM" id="MobiDB-lite"/>
    </source>
</evidence>